<dbReference type="KEGG" id="bvi:Bcep1808_3199"/>
<gene>
    <name evidence="2" type="ordered locus">Bcep1808_3199</name>
</gene>
<proteinExistence type="predicted"/>
<evidence type="ECO:0000313" key="3">
    <source>
        <dbReference type="Proteomes" id="UP000002287"/>
    </source>
</evidence>
<dbReference type="EMBL" id="CP000614">
    <property type="protein sequence ID" value="ABO56190.1"/>
    <property type="molecule type" value="Genomic_DNA"/>
</dbReference>
<organism evidence="2 3">
    <name type="scientific">Burkholderia vietnamiensis (strain G4 / LMG 22486)</name>
    <name type="common">Burkholderia cepacia (strain R1808)</name>
    <dbReference type="NCBI Taxonomy" id="269482"/>
    <lineage>
        <taxon>Bacteria</taxon>
        <taxon>Pseudomonadati</taxon>
        <taxon>Pseudomonadota</taxon>
        <taxon>Betaproteobacteria</taxon>
        <taxon>Burkholderiales</taxon>
        <taxon>Burkholderiaceae</taxon>
        <taxon>Burkholderia</taxon>
        <taxon>Burkholderia cepacia complex</taxon>
    </lineage>
</organism>
<dbReference type="SMART" id="SM00671">
    <property type="entry name" value="SEL1"/>
    <property type="match status" value="4"/>
</dbReference>
<feature type="region of interest" description="Disordered" evidence="1">
    <location>
        <begin position="1"/>
        <end position="38"/>
    </location>
</feature>
<dbReference type="InterPro" id="IPR011990">
    <property type="entry name" value="TPR-like_helical_dom_sf"/>
</dbReference>
<dbReference type="PANTHER" id="PTHR43628:SF1">
    <property type="entry name" value="CHITIN SYNTHASE REGULATORY FACTOR 2-RELATED"/>
    <property type="match status" value="1"/>
</dbReference>
<dbReference type="PANTHER" id="PTHR43628">
    <property type="entry name" value="ACTIVATOR OF C KINASE PROTEIN 1-RELATED"/>
    <property type="match status" value="1"/>
</dbReference>
<dbReference type="Gene3D" id="1.25.40.10">
    <property type="entry name" value="Tetratricopeptide repeat domain"/>
    <property type="match status" value="1"/>
</dbReference>
<accession>A4JIT7</accession>
<evidence type="ECO:0000313" key="2">
    <source>
        <dbReference type="EMBL" id="ABO56190.1"/>
    </source>
</evidence>
<dbReference type="eggNOG" id="COG0790">
    <property type="taxonomic scope" value="Bacteria"/>
</dbReference>
<dbReference type="AlphaFoldDB" id="A4JIT7"/>
<dbReference type="InterPro" id="IPR052945">
    <property type="entry name" value="Mitotic_Regulator"/>
</dbReference>
<feature type="region of interest" description="Disordered" evidence="1">
    <location>
        <begin position="265"/>
        <end position="284"/>
    </location>
</feature>
<protein>
    <submittedName>
        <fullName evidence="2">Sel1 domain protein repeat-containing protein</fullName>
    </submittedName>
</protein>
<evidence type="ECO:0000256" key="1">
    <source>
        <dbReference type="SAM" id="MobiDB-lite"/>
    </source>
</evidence>
<feature type="compositionally biased region" description="Low complexity" evidence="1">
    <location>
        <begin position="12"/>
        <end position="23"/>
    </location>
</feature>
<dbReference type="Proteomes" id="UP000002287">
    <property type="component" value="Chromosome 1"/>
</dbReference>
<dbReference type="Pfam" id="PF08238">
    <property type="entry name" value="Sel1"/>
    <property type="match status" value="4"/>
</dbReference>
<dbReference type="InterPro" id="IPR006597">
    <property type="entry name" value="Sel1-like"/>
</dbReference>
<dbReference type="HOGENOM" id="CLU_000288_36_8_4"/>
<dbReference type="SUPFAM" id="SSF81901">
    <property type="entry name" value="HCP-like"/>
    <property type="match status" value="1"/>
</dbReference>
<reference evidence="3" key="1">
    <citation type="submission" date="2007-03" db="EMBL/GenBank/DDBJ databases">
        <title>Complete sequence of chromosome 1 of Burkholderia vietnamiensis G4.</title>
        <authorList>
            <consortium name="US DOE Joint Genome Institute"/>
            <person name="Copeland A."/>
            <person name="Lucas S."/>
            <person name="Lapidus A."/>
            <person name="Barry K."/>
            <person name="Detter J.C."/>
            <person name="Glavina del Rio T."/>
            <person name="Hammon N."/>
            <person name="Israni S."/>
            <person name="Dalin E."/>
            <person name="Tice H."/>
            <person name="Pitluck S."/>
            <person name="Chain P."/>
            <person name="Malfatti S."/>
            <person name="Shin M."/>
            <person name="Vergez L."/>
            <person name="Schmutz J."/>
            <person name="Larimer F."/>
            <person name="Land M."/>
            <person name="Hauser L."/>
            <person name="Kyrpides N."/>
            <person name="Tiedje J."/>
            <person name="Richardson P."/>
        </authorList>
    </citation>
    <scope>NUCLEOTIDE SEQUENCE [LARGE SCALE GENOMIC DNA]</scope>
    <source>
        <strain evidence="3">G4 / LMG 22486</strain>
    </source>
</reference>
<sequence length="284" mass="30159">MNDVDRNGAGAGAPTDAGPGTTPEPSTDARARSARHAVGPRERLGAMLGLCVLCAATSAAATAQTTPHPKPDPAHETQSAVADYNAGDYRAALVQFHDAAERGDRLAQFNYAMMLLTGVGVSANVDEGLRWLKRAADANMSHAQYVYGRMFDDGEFVARNPAEAHRWFLRAAKQGHVQAELSLANQFLDGRGTPRDNRQAFVWYKQAADSGEPTAQYVTASFYERGGDGVVQNLNIARAYYAAAAAQGDETAGLKFKELSARLKAQEPAAGGGADHASPRATPQ</sequence>
<name>A4JIT7_BURVG</name>